<reference evidence="1" key="1">
    <citation type="submission" date="2021-12" db="EMBL/GenBank/DDBJ databases">
        <authorList>
            <person name="Rodrigo-Torres L."/>
            <person name="Arahal R. D."/>
            <person name="Lucena T."/>
        </authorList>
    </citation>
    <scope>NUCLEOTIDE SEQUENCE</scope>
    <source>
        <strain evidence="1">CECT 8858</strain>
    </source>
</reference>
<proteinExistence type="predicted"/>
<sequence length="245" mass="28852">MKPFLVSILFIIFIGKTHRTVAQTSVSNSVFYQKAIDNSVALYHQKMGEQSGLYNGSQYPTYQFVFQENGHPYFNKNTFCKGSIVYENVLYPNVKLLYDEVAEVIIFQDSSHFIQLINDKISQFTLENAFFIRIQKDSLNNLTSGFYQVLYDGKVNVLKRETKTVNETLGSTVEGVLRYIKIERFFYIKNNNIYYPIRQKTDVFRVYKDYKKDIQKYLKNNSLNFKNDRDIFLVNVSNFHDQLTK</sequence>
<evidence type="ECO:0000313" key="1">
    <source>
        <dbReference type="EMBL" id="CAH0993927.1"/>
    </source>
</evidence>
<accession>A0ABN8EM47</accession>
<dbReference type="EMBL" id="CAKLPY010000001">
    <property type="protein sequence ID" value="CAH0993927.1"/>
    <property type="molecule type" value="Genomic_DNA"/>
</dbReference>
<keyword evidence="2" id="KW-1185">Reference proteome</keyword>
<dbReference type="RefSeq" id="WP_238803691.1">
    <property type="nucleotide sequence ID" value="NZ_CAKLPY010000001.1"/>
</dbReference>
<evidence type="ECO:0008006" key="3">
    <source>
        <dbReference type="Google" id="ProtNLM"/>
    </source>
</evidence>
<organism evidence="1 2">
    <name type="scientific">Emticicia aquatica</name>
    <dbReference type="NCBI Taxonomy" id="1681835"/>
    <lineage>
        <taxon>Bacteria</taxon>
        <taxon>Pseudomonadati</taxon>
        <taxon>Bacteroidota</taxon>
        <taxon>Cytophagia</taxon>
        <taxon>Cytophagales</taxon>
        <taxon>Leadbetterellaceae</taxon>
        <taxon>Emticicia</taxon>
    </lineage>
</organism>
<gene>
    <name evidence="1" type="ORF">EMA8858_00032</name>
</gene>
<dbReference type="Proteomes" id="UP000837932">
    <property type="component" value="Unassembled WGS sequence"/>
</dbReference>
<comment type="caution">
    <text evidence="1">The sequence shown here is derived from an EMBL/GenBank/DDBJ whole genome shotgun (WGS) entry which is preliminary data.</text>
</comment>
<evidence type="ECO:0000313" key="2">
    <source>
        <dbReference type="Proteomes" id="UP000837932"/>
    </source>
</evidence>
<name>A0ABN8EM47_9BACT</name>
<protein>
    <recommendedName>
        <fullName evidence="3">GLPGLI family protein</fullName>
    </recommendedName>
</protein>